<keyword evidence="1 3" id="KW-0732">Signal</keyword>
<dbReference type="STRING" id="935700.jaqu_24780"/>
<evidence type="ECO:0000259" key="4">
    <source>
        <dbReference type="Pfam" id="PF02230"/>
    </source>
</evidence>
<accession>A0A0D1EDN2</accession>
<dbReference type="InterPro" id="IPR029058">
    <property type="entry name" value="AB_hydrolase_fold"/>
</dbReference>
<dbReference type="SUPFAM" id="SSF53474">
    <property type="entry name" value="alpha/beta-Hydrolases"/>
    <property type="match status" value="1"/>
</dbReference>
<evidence type="ECO:0000313" key="5">
    <source>
        <dbReference type="EMBL" id="KIT15799.1"/>
    </source>
</evidence>
<dbReference type="PATRIC" id="fig|935700.4.peg.2552"/>
<keyword evidence="2" id="KW-0378">Hydrolase</keyword>
<name>A0A0D1EDN2_9RHOB</name>
<evidence type="ECO:0000313" key="6">
    <source>
        <dbReference type="Proteomes" id="UP000032232"/>
    </source>
</evidence>
<feature type="chain" id="PRO_5002229873" evidence="3">
    <location>
        <begin position="18"/>
        <end position="272"/>
    </location>
</feature>
<feature type="domain" description="Phospholipase/carboxylesterase/thioesterase" evidence="4">
    <location>
        <begin position="46"/>
        <end position="189"/>
    </location>
</feature>
<dbReference type="Proteomes" id="UP000032232">
    <property type="component" value="Unassembled WGS sequence"/>
</dbReference>
<dbReference type="Gene3D" id="3.40.50.1820">
    <property type="entry name" value="alpha/beta hydrolase"/>
    <property type="match status" value="1"/>
</dbReference>
<dbReference type="Pfam" id="PF02230">
    <property type="entry name" value="Abhydrolase_2"/>
    <property type="match status" value="1"/>
</dbReference>
<evidence type="ECO:0000256" key="2">
    <source>
        <dbReference type="ARBA" id="ARBA00022801"/>
    </source>
</evidence>
<proteinExistence type="predicted"/>
<dbReference type="PANTHER" id="PTHR43037">
    <property type="entry name" value="UNNAMED PRODUCT-RELATED"/>
    <property type="match status" value="1"/>
</dbReference>
<reference evidence="5 6" key="1">
    <citation type="submission" date="2015-02" db="EMBL/GenBank/DDBJ databases">
        <title>Genome Sequence of Jannaschia aquimarina DSM28248, a member of the Roseobacter clade.</title>
        <authorList>
            <person name="Voget S."/>
            <person name="Daniel R."/>
        </authorList>
    </citation>
    <scope>NUCLEOTIDE SEQUENCE [LARGE SCALE GENOMIC DNA]</scope>
    <source>
        <strain evidence="5 6">GSW-M26</strain>
    </source>
</reference>
<dbReference type="PANTHER" id="PTHR43037:SF5">
    <property type="entry name" value="FERULOYL ESTERASE"/>
    <property type="match status" value="1"/>
</dbReference>
<gene>
    <name evidence="5" type="ORF">jaqu_24780</name>
</gene>
<sequence length="272" mass="29095">MRRAALALTLLSTPVAADCVRDADPCEIATGTYRIALPDNADIPVPAILFLHGFGGTGNGTLGMTATVEAITARGYAMIAPDGTEMDGRGGRRWSFLSARPADRDEPAFLADVVTDAASRHGIDPDRVLLAGFSAGGFMVTYLACAAPEAFPAYAPISGGFWRPHPDECAGPVKLLQTHGFRDSTVPLEGRPLRGGDFVQGDIFEGLSIWRDANGCAWDDPDAYSQSGQFDRRRWDCVEGSALEFALFPGGHRVPEGWADMAIDWFEAVTAD</sequence>
<evidence type="ECO:0000256" key="1">
    <source>
        <dbReference type="ARBA" id="ARBA00022729"/>
    </source>
</evidence>
<dbReference type="InterPro" id="IPR003140">
    <property type="entry name" value="PLipase/COase/thioEstase"/>
</dbReference>
<dbReference type="InterPro" id="IPR050955">
    <property type="entry name" value="Plant_Biomass_Hydrol_Est"/>
</dbReference>
<keyword evidence="6" id="KW-1185">Reference proteome</keyword>
<organism evidence="5 6">
    <name type="scientific">Jannaschia aquimarina</name>
    <dbReference type="NCBI Taxonomy" id="935700"/>
    <lineage>
        <taxon>Bacteria</taxon>
        <taxon>Pseudomonadati</taxon>
        <taxon>Pseudomonadota</taxon>
        <taxon>Alphaproteobacteria</taxon>
        <taxon>Rhodobacterales</taxon>
        <taxon>Roseobacteraceae</taxon>
        <taxon>Jannaschia</taxon>
    </lineage>
</organism>
<dbReference type="AlphaFoldDB" id="A0A0D1EDN2"/>
<protein>
    <submittedName>
        <fullName evidence="5">Phospholipase/Carboxylesterase</fullName>
    </submittedName>
</protein>
<comment type="caution">
    <text evidence="5">The sequence shown here is derived from an EMBL/GenBank/DDBJ whole genome shotgun (WGS) entry which is preliminary data.</text>
</comment>
<evidence type="ECO:0000256" key="3">
    <source>
        <dbReference type="SAM" id="SignalP"/>
    </source>
</evidence>
<dbReference type="GO" id="GO:0016787">
    <property type="term" value="F:hydrolase activity"/>
    <property type="evidence" value="ECO:0007669"/>
    <property type="project" value="UniProtKB-KW"/>
</dbReference>
<dbReference type="RefSeq" id="WP_236687851.1">
    <property type="nucleotide sequence ID" value="NZ_FZPF01000021.1"/>
</dbReference>
<dbReference type="EMBL" id="JYFE01000043">
    <property type="protein sequence ID" value="KIT15799.1"/>
    <property type="molecule type" value="Genomic_DNA"/>
</dbReference>
<feature type="signal peptide" evidence="3">
    <location>
        <begin position="1"/>
        <end position="17"/>
    </location>
</feature>